<protein>
    <submittedName>
        <fullName evidence="3">Acyl-n-acyltransferase</fullName>
    </submittedName>
</protein>
<evidence type="ECO:0000313" key="4">
    <source>
        <dbReference type="Proteomes" id="UP000266234"/>
    </source>
</evidence>
<keyword evidence="3" id="KW-0012">Acyltransferase</keyword>
<dbReference type="Gene3D" id="3.40.630.30">
    <property type="match status" value="1"/>
</dbReference>
<evidence type="ECO:0000256" key="2">
    <source>
        <dbReference type="SAM" id="MobiDB-lite"/>
    </source>
</evidence>
<dbReference type="AlphaFoldDB" id="A0A395T8T7"/>
<feature type="compositionally biased region" description="Polar residues" evidence="2">
    <location>
        <begin position="1"/>
        <end position="23"/>
    </location>
</feature>
<proteinExistence type="predicted"/>
<comment type="caution">
    <text evidence="3">The sequence shown here is derived from an EMBL/GenBank/DDBJ whole genome shotgun (WGS) entry which is preliminary data.</text>
</comment>
<dbReference type="GO" id="GO:0016746">
    <property type="term" value="F:acyltransferase activity"/>
    <property type="evidence" value="ECO:0007669"/>
    <property type="project" value="UniProtKB-KW"/>
</dbReference>
<keyword evidence="1" id="KW-0175">Coiled coil</keyword>
<feature type="coiled-coil region" evidence="1">
    <location>
        <begin position="303"/>
        <end position="334"/>
    </location>
</feature>
<feature type="region of interest" description="Disordered" evidence="2">
    <location>
        <begin position="56"/>
        <end position="75"/>
    </location>
</feature>
<dbReference type="InterPro" id="IPR016181">
    <property type="entry name" value="Acyl_CoA_acyltransferase"/>
</dbReference>
<organism evidence="3 4">
    <name type="scientific">Fusarium longipes</name>
    <dbReference type="NCBI Taxonomy" id="694270"/>
    <lineage>
        <taxon>Eukaryota</taxon>
        <taxon>Fungi</taxon>
        <taxon>Dikarya</taxon>
        <taxon>Ascomycota</taxon>
        <taxon>Pezizomycotina</taxon>
        <taxon>Sordariomycetes</taxon>
        <taxon>Hypocreomycetidae</taxon>
        <taxon>Hypocreales</taxon>
        <taxon>Nectriaceae</taxon>
        <taxon>Fusarium</taxon>
    </lineage>
</organism>
<gene>
    <name evidence="3" type="ORF">FLONG3_765</name>
</gene>
<dbReference type="OrthoDB" id="2129362at2759"/>
<dbReference type="SUPFAM" id="SSF55729">
    <property type="entry name" value="Acyl-CoA N-acyltransferases (Nat)"/>
    <property type="match status" value="1"/>
</dbReference>
<accession>A0A395T8T7</accession>
<evidence type="ECO:0000256" key="1">
    <source>
        <dbReference type="SAM" id="Coils"/>
    </source>
</evidence>
<feature type="region of interest" description="Disordered" evidence="2">
    <location>
        <begin position="1"/>
        <end position="25"/>
    </location>
</feature>
<feature type="region of interest" description="Disordered" evidence="2">
    <location>
        <begin position="137"/>
        <end position="158"/>
    </location>
</feature>
<name>A0A395T8T7_9HYPO</name>
<dbReference type="Proteomes" id="UP000266234">
    <property type="component" value="Unassembled WGS sequence"/>
</dbReference>
<dbReference type="STRING" id="694270.A0A395T8T7"/>
<keyword evidence="4" id="KW-1185">Reference proteome</keyword>
<evidence type="ECO:0000313" key="3">
    <source>
        <dbReference type="EMBL" id="RGP81118.1"/>
    </source>
</evidence>
<sequence length="591" mass="66857">MSWAPVSSSGAEKENSPSANLSKSLKRVQGLRMALGENTPARQQLFPSDVLKSRLHSALQASGESTNCSPRQSAPARIANEPQHTNMQLVHAPQQQVSTEMVLPTRYPQALYETEEHLSQHPSIKAGSQGTLEFERSSAGTWNSPKEMAPSSPSTEVQGAPLPAPLHIIEAIGEPTSAVRRRPSFSTASLVLSGGPMLQDDKENKPLDAVDIWAVVETNQDHVDETDPNAQASSAAAVRNWDLNKRYPIVHFMTLDRDPRTDDCDIDPETGELIPPVRYIKLQKDGEARSDWRRNNLSSENRIIREIARREELRKEVERREQEAKYENMDLTEDAMPDAACTLRPVETKDFKAIVDIINLERSQGRNSQVYLHEVGIDQVAALYHACLGQHRPFVVAIPSPNRGPDRSNWSKAEEKMFQEFLEYRKSRETSQPTVLGFAFITDARQNFLGGACRGSRFSGNIKMIVHPDYRRKLVGTALLDRIMSCVNIYHHNEIEYNWACSDTRRTYEYVSAHNLRKYNKVYVEAFSIGEHEHGIEHIQRLLINKFDFKLVANFKDAVKHGNNPGIWKNLHVWELEVRPASEIVENPDDM</sequence>
<dbReference type="EMBL" id="PXOG01000015">
    <property type="protein sequence ID" value="RGP81118.1"/>
    <property type="molecule type" value="Genomic_DNA"/>
</dbReference>
<keyword evidence="3" id="KW-0808">Transferase</keyword>
<reference evidence="3 4" key="1">
    <citation type="journal article" date="2018" name="PLoS Pathog.">
        <title>Evolution of structural diversity of trichothecenes, a family of toxins produced by plant pathogenic and entomopathogenic fungi.</title>
        <authorList>
            <person name="Proctor R.H."/>
            <person name="McCormick S.P."/>
            <person name="Kim H.S."/>
            <person name="Cardoza R.E."/>
            <person name="Stanley A.M."/>
            <person name="Lindo L."/>
            <person name="Kelly A."/>
            <person name="Brown D.W."/>
            <person name="Lee T."/>
            <person name="Vaughan M.M."/>
            <person name="Alexander N.J."/>
            <person name="Busman M."/>
            <person name="Gutierrez S."/>
        </authorList>
    </citation>
    <scope>NUCLEOTIDE SEQUENCE [LARGE SCALE GENOMIC DNA]</scope>
    <source>
        <strain evidence="3 4">NRRL 20695</strain>
    </source>
</reference>
<feature type="compositionally biased region" description="Polar residues" evidence="2">
    <location>
        <begin position="59"/>
        <end position="72"/>
    </location>
</feature>